<comment type="caution">
    <text evidence="1">The sequence shown here is derived from an EMBL/GenBank/DDBJ whole genome shotgun (WGS) entry which is preliminary data.</text>
</comment>
<evidence type="ECO:0000313" key="1">
    <source>
        <dbReference type="EMBL" id="TWH71359.1"/>
    </source>
</evidence>
<evidence type="ECO:0000313" key="2">
    <source>
        <dbReference type="Proteomes" id="UP000319627"/>
    </source>
</evidence>
<name>A0A562IK23_9GAMM</name>
<gene>
    <name evidence="1" type="ORF">LX59_01642</name>
</gene>
<dbReference type="RefSeq" id="WP_144571356.1">
    <property type="nucleotide sequence ID" value="NZ_VLKG01000005.1"/>
</dbReference>
<protein>
    <submittedName>
        <fullName evidence="1">Abortive infection bacteriophage resistance protein</fullName>
    </submittedName>
</protein>
<organism evidence="1 2">
    <name type="scientific">Azomonas agilis</name>
    <dbReference type="NCBI Taxonomy" id="116849"/>
    <lineage>
        <taxon>Bacteria</taxon>
        <taxon>Pseudomonadati</taxon>
        <taxon>Pseudomonadota</taxon>
        <taxon>Gammaproteobacteria</taxon>
        <taxon>Pseudomonadales</taxon>
        <taxon>Pseudomonadaceae</taxon>
        <taxon>Azomonas</taxon>
    </lineage>
</organism>
<dbReference type="OrthoDB" id="5363652at2"/>
<keyword evidence="2" id="KW-1185">Reference proteome</keyword>
<reference evidence="1 2" key="1">
    <citation type="submission" date="2019-07" db="EMBL/GenBank/DDBJ databases">
        <title>Genomic Encyclopedia of Type Strains, Phase I: the one thousand microbial genomes (KMG-I) project.</title>
        <authorList>
            <person name="Kyrpides N."/>
        </authorList>
    </citation>
    <scope>NUCLEOTIDE SEQUENCE [LARGE SCALE GENOMIC DNA]</scope>
    <source>
        <strain evidence="1 2">DSM 375</strain>
    </source>
</reference>
<accession>A0A562IK23</accession>
<dbReference type="AlphaFoldDB" id="A0A562IK23"/>
<dbReference type="InterPro" id="IPR011664">
    <property type="entry name" value="Abi_system_AbiD/AbiF-like"/>
</dbReference>
<dbReference type="Proteomes" id="UP000319627">
    <property type="component" value="Unassembled WGS sequence"/>
</dbReference>
<sequence>MSERKVYDKPFLSPLALVTEYLPRKGLLVNVTSEEKEFATSVLSQINWYKLKIYFYPFLDREKNNQDQDQDQEMYIKEVNFEFGLNLYRLDEEIRNLLIKYLLPIEIISNTIIDQSITEWTKDSFWYLDDAYFSQNTPIHERAKINDSLLKESKAESNHNFSRHYLNKYSSPCKSYRNLPPFWIANELISFDVFLNLLDKLNYQAFDKDGENCLDLAARKIGVNSFKDLKNWLAAFKDARNKACHSNRVWNTWLKTPRGIVNYDGLGDKNNLKENTIYLIFTAIKIVYNKNRWHASNMSLKDDLSEIINRYKNKVGSVDLEREMYFPNNWGDLEVWS</sequence>
<proteinExistence type="predicted"/>
<dbReference type="Pfam" id="PF07751">
    <property type="entry name" value="Abi_2"/>
    <property type="match status" value="1"/>
</dbReference>
<dbReference type="EMBL" id="VLKG01000005">
    <property type="protein sequence ID" value="TWH71359.1"/>
    <property type="molecule type" value="Genomic_DNA"/>
</dbReference>